<gene>
    <name evidence="2" type="ORF">ABE41_003065</name>
</gene>
<evidence type="ECO:0000313" key="2">
    <source>
        <dbReference type="EMBL" id="ANX10974.1"/>
    </source>
</evidence>
<dbReference type="Proteomes" id="UP000077412">
    <property type="component" value="Chromosome"/>
</dbReference>
<dbReference type="OrthoDB" id="9812429at2"/>
<dbReference type="Pfam" id="PF12671">
    <property type="entry name" value="Amidase_6"/>
    <property type="match status" value="1"/>
</dbReference>
<dbReference type="InterPro" id="IPR024301">
    <property type="entry name" value="Amidase_6"/>
</dbReference>
<organism evidence="2 3">
    <name type="scientific">Fictibacillus arsenicus</name>
    <dbReference type="NCBI Taxonomy" id="255247"/>
    <lineage>
        <taxon>Bacteria</taxon>
        <taxon>Bacillati</taxon>
        <taxon>Bacillota</taxon>
        <taxon>Bacilli</taxon>
        <taxon>Bacillales</taxon>
        <taxon>Fictibacillaceae</taxon>
        <taxon>Fictibacillus</taxon>
    </lineage>
</organism>
<reference evidence="2 3" key="1">
    <citation type="submission" date="2016-08" db="EMBL/GenBank/DDBJ databases">
        <title>Complete genome sequence of Fictibacillus arsenicus G25-54, a strain with toxicity to nematodes and a potential arsenic-resistance activity.</title>
        <authorList>
            <person name="Zheng Z."/>
        </authorList>
    </citation>
    <scope>NUCLEOTIDE SEQUENCE [LARGE SCALE GENOMIC DNA]</scope>
    <source>
        <strain evidence="2 3">G25-54</strain>
    </source>
</reference>
<evidence type="ECO:0000313" key="3">
    <source>
        <dbReference type="Proteomes" id="UP000077412"/>
    </source>
</evidence>
<accession>A0A1B1Z0S3</accession>
<dbReference type="KEGG" id="far:ABE41_003065"/>
<dbReference type="EMBL" id="CP016761">
    <property type="protein sequence ID" value="ANX10974.1"/>
    <property type="molecule type" value="Genomic_DNA"/>
</dbReference>
<sequence length="294" mass="34402">MWMETLKQYIQNQSQWMIHADADGRGFFLKDEQESFMRKKQMYTDRNAFIVNNQANGSVLRTTETEDKIHVDYLVHYSFLIKHGFDFYVEEMSQERRAIFFQDGEMKSDEPANAEGNYRELPKIERENKSIAPTKGGYDRLAAVRYAERWWNTYNPAYKSFENDCTNYISQSIHAGGIPMTPQSIKSKGWWMRNNSWSYSWSVANALRWYLSGSKSSLQAQEKSAAHLLLPGDVICYDFDGDGHYQHTTIVVAKDPSGEPLVNAHTTNSRMRYWGYEDSTAYTKRIQYKFFHIL</sequence>
<dbReference type="STRING" id="255247.ABE41_003065"/>
<protein>
    <recommendedName>
        <fullName evidence="1">Putative amidase domain-containing protein</fullName>
    </recommendedName>
</protein>
<dbReference type="PANTHER" id="PTHR40032:SF1">
    <property type="entry name" value="EXPORTED PROTEIN"/>
    <property type="match status" value="1"/>
</dbReference>
<dbReference type="PANTHER" id="PTHR40032">
    <property type="entry name" value="EXPORTED PROTEIN-RELATED"/>
    <property type="match status" value="1"/>
</dbReference>
<proteinExistence type="predicted"/>
<feature type="domain" description="Putative amidase" evidence="1">
    <location>
        <begin position="138"/>
        <end position="289"/>
    </location>
</feature>
<dbReference type="RefSeq" id="WP_066286391.1">
    <property type="nucleotide sequence ID" value="NZ_CP016761.1"/>
</dbReference>
<evidence type="ECO:0000259" key="1">
    <source>
        <dbReference type="Pfam" id="PF12671"/>
    </source>
</evidence>
<dbReference type="AlphaFoldDB" id="A0A1B1Z0S3"/>
<name>A0A1B1Z0S3_9BACL</name>
<keyword evidence="3" id="KW-1185">Reference proteome</keyword>